<sequence>MNIKSIFALLPLAIAAVPAVALPQLNDNAVGQSPMMESSLMAKRCWDWSPWPTCSGYGSGCAFPSCCCEGFYCAVEPISHPPYDRQICRTMP</sequence>
<gene>
    <name evidence="2" type="ORF">D9619_004295</name>
</gene>
<feature type="chain" id="PRO_5034485163" evidence="1">
    <location>
        <begin position="22"/>
        <end position="92"/>
    </location>
</feature>
<proteinExistence type="predicted"/>
<protein>
    <submittedName>
        <fullName evidence="2">Uncharacterized protein</fullName>
    </submittedName>
</protein>
<organism evidence="2 3">
    <name type="scientific">Psilocybe cf. subviscida</name>
    <dbReference type="NCBI Taxonomy" id="2480587"/>
    <lineage>
        <taxon>Eukaryota</taxon>
        <taxon>Fungi</taxon>
        <taxon>Dikarya</taxon>
        <taxon>Basidiomycota</taxon>
        <taxon>Agaricomycotina</taxon>
        <taxon>Agaricomycetes</taxon>
        <taxon>Agaricomycetidae</taxon>
        <taxon>Agaricales</taxon>
        <taxon>Agaricineae</taxon>
        <taxon>Strophariaceae</taxon>
        <taxon>Psilocybe</taxon>
    </lineage>
</organism>
<feature type="signal peptide" evidence="1">
    <location>
        <begin position="1"/>
        <end position="21"/>
    </location>
</feature>
<evidence type="ECO:0000313" key="2">
    <source>
        <dbReference type="EMBL" id="KAF5326935.1"/>
    </source>
</evidence>
<name>A0A8H5F7S4_9AGAR</name>
<dbReference type="AlphaFoldDB" id="A0A8H5F7S4"/>
<accession>A0A8H5F7S4</accession>
<dbReference type="Proteomes" id="UP000567179">
    <property type="component" value="Unassembled WGS sequence"/>
</dbReference>
<comment type="caution">
    <text evidence="2">The sequence shown here is derived from an EMBL/GenBank/DDBJ whole genome shotgun (WGS) entry which is preliminary data.</text>
</comment>
<reference evidence="2 3" key="1">
    <citation type="journal article" date="2020" name="ISME J.">
        <title>Uncovering the hidden diversity of litter-decomposition mechanisms in mushroom-forming fungi.</title>
        <authorList>
            <person name="Floudas D."/>
            <person name="Bentzer J."/>
            <person name="Ahren D."/>
            <person name="Johansson T."/>
            <person name="Persson P."/>
            <person name="Tunlid A."/>
        </authorList>
    </citation>
    <scope>NUCLEOTIDE SEQUENCE [LARGE SCALE GENOMIC DNA]</scope>
    <source>
        <strain evidence="2 3">CBS 101986</strain>
    </source>
</reference>
<dbReference type="EMBL" id="JAACJJ010000014">
    <property type="protein sequence ID" value="KAF5326935.1"/>
    <property type="molecule type" value="Genomic_DNA"/>
</dbReference>
<evidence type="ECO:0000256" key="1">
    <source>
        <dbReference type="SAM" id="SignalP"/>
    </source>
</evidence>
<keyword evidence="3" id="KW-1185">Reference proteome</keyword>
<keyword evidence="1" id="KW-0732">Signal</keyword>
<evidence type="ECO:0000313" key="3">
    <source>
        <dbReference type="Proteomes" id="UP000567179"/>
    </source>
</evidence>